<dbReference type="Proteomes" id="UP000178735">
    <property type="component" value="Unassembled WGS sequence"/>
</dbReference>
<dbReference type="InterPro" id="IPR036249">
    <property type="entry name" value="Thioredoxin-like_sf"/>
</dbReference>
<proteinExistence type="predicted"/>
<dbReference type="PANTHER" id="PTHR21075:SF0">
    <property type="entry name" value="ANAEROBIC RIBONUCLEOSIDE-TRIPHOSPHATE REDUCTASE"/>
    <property type="match status" value="1"/>
</dbReference>
<dbReference type="GO" id="GO:0008998">
    <property type="term" value="F:ribonucleoside-triphosphate reductase (thioredoxin) activity"/>
    <property type="evidence" value="ECO:0007669"/>
    <property type="project" value="InterPro"/>
</dbReference>
<dbReference type="Gene3D" id="3.40.30.10">
    <property type="entry name" value="Glutaredoxin"/>
    <property type="match status" value="1"/>
</dbReference>
<reference evidence="1 2" key="1">
    <citation type="journal article" date="2016" name="Nat. Commun.">
        <title>Thousands of microbial genomes shed light on interconnected biogeochemical processes in an aquifer system.</title>
        <authorList>
            <person name="Anantharaman K."/>
            <person name="Brown C.T."/>
            <person name="Hug L.A."/>
            <person name="Sharon I."/>
            <person name="Castelle C.J."/>
            <person name="Probst A.J."/>
            <person name="Thomas B.C."/>
            <person name="Singh A."/>
            <person name="Wilkins M.J."/>
            <person name="Karaoz U."/>
            <person name="Brodie E.L."/>
            <person name="Williams K.H."/>
            <person name="Hubbard S.S."/>
            <person name="Banfield J.F."/>
        </authorList>
    </citation>
    <scope>NUCLEOTIDE SEQUENCE [LARGE SCALE GENOMIC DNA]</scope>
</reference>
<evidence type="ECO:0000313" key="2">
    <source>
        <dbReference type="Proteomes" id="UP000178735"/>
    </source>
</evidence>
<dbReference type="SUPFAM" id="SSF52833">
    <property type="entry name" value="Thioredoxin-like"/>
    <property type="match status" value="1"/>
</dbReference>
<dbReference type="PANTHER" id="PTHR21075">
    <property type="entry name" value="ANAEROBIC RIBONUCLEOSIDE-TRIPHOSPHATE REDUCTASE"/>
    <property type="match status" value="1"/>
</dbReference>
<dbReference type="GO" id="GO:0009265">
    <property type="term" value="P:2'-deoxyribonucleotide biosynthetic process"/>
    <property type="evidence" value="ECO:0007669"/>
    <property type="project" value="TreeGrafter"/>
</dbReference>
<dbReference type="NCBIfam" id="TIGR02487">
    <property type="entry name" value="NrdD"/>
    <property type="match status" value="1"/>
</dbReference>
<dbReference type="AlphaFoldDB" id="A0A1F7WFJ8"/>
<dbReference type="GO" id="GO:0031250">
    <property type="term" value="C:anaerobic ribonucleoside-triphosphate reductase complex"/>
    <property type="evidence" value="ECO:0007669"/>
    <property type="project" value="TreeGrafter"/>
</dbReference>
<name>A0A1F7WFJ8_9BACT</name>
<sequence>MVNSILLEDGHQREMKQHSNLSIPLYDVKKIIEDRNTENSNLTLSPESINLTLAGQILKQYALKEVFPPEVSEAHLKGDIHLHDLDFINRPYCSGNSVEYVKKYGLRLPGIKTQSKPAQHALTLVNHLSCFANYLQGLFAGAIGFDAVNMFFAPFTESLDDDGLIQCAQHLLYSFAQLAGGRGGQTAFVDFNVYLNVPEHFKNTPVIAPGGKYNGKTYSDYENETRRFLNAIFDVLFEGDANHANIAFPKILMHVNNQTFANDDPLYMKACKLNSKRGSVYILYDRGESIKIAQCCRLQIGLTKEEAERMMVAPEEMRFSAWQNITLNLPRIAYKNKDMEGVYKEIDRLVEVTMKGHIAKKEYIEKILDMGTKGCLSFLTRGMDGKPYLRREEAKFLVGMIGLNEMVQCLSGSQLHENDDALFMGLKIIAYLHNSVNRLSKKYGVTCMLEQTPAEGLGLRAALLDIRYFPESLKYIRGNIKTGDVYYTNSVHFAYDSGVDIFTRIEKQSKFDPMIQAGTIIHNWFGESEPDYRALASLYKNVFLHTAAVQTADSPDMTVCCDCGTMHRGFHDSCPKCASKNIYCETRVTGYFSQTSGWTKGKLAELKDRTKVNLEMRRYIMSGFNATEEKVYFFGKQNCPKCDELKKHIQQSENKDRITMVDTKDNEGLALACYYNVSELPVMLKARGGEIISKTELKGSFLKWMKQNV</sequence>
<dbReference type="Gene3D" id="3.20.70.20">
    <property type="match status" value="1"/>
</dbReference>
<dbReference type="STRING" id="1817813.A2008_14045"/>
<organism evidence="1 2">
    <name type="scientific">Candidatus Wallbacteria bacterium GWC2_49_35</name>
    <dbReference type="NCBI Taxonomy" id="1817813"/>
    <lineage>
        <taxon>Bacteria</taxon>
        <taxon>Candidatus Walliibacteriota</taxon>
    </lineage>
</organism>
<gene>
    <name evidence="1" type="ORF">A2008_14045</name>
</gene>
<dbReference type="EMBL" id="MGFH01000240">
    <property type="protein sequence ID" value="OGM01159.1"/>
    <property type="molecule type" value="Genomic_DNA"/>
</dbReference>
<dbReference type="SUPFAM" id="SSF51998">
    <property type="entry name" value="PFL-like glycyl radical enzymes"/>
    <property type="match status" value="1"/>
</dbReference>
<dbReference type="GO" id="GO:0006260">
    <property type="term" value="P:DNA replication"/>
    <property type="evidence" value="ECO:0007669"/>
    <property type="project" value="InterPro"/>
</dbReference>
<comment type="caution">
    <text evidence="1">The sequence shown here is derived from an EMBL/GenBank/DDBJ whole genome shotgun (WGS) entry which is preliminary data.</text>
</comment>
<dbReference type="InterPro" id="IPR012833">
    <property type="entry name" value="NrdD"/>
</dbReference>
<protein>
    <submittedName>
        <fullName evidence="1">Anaerobic ribonucleoside-triphosphate reductase</fullName>
    </submittedName>
</protein>
<accession>A0A1F7WFJ8</accession>
<evidence type="ECO:0000313" key="1">
    <source>
        <dbReference type="EMBL" id="OGM01159.1"/>
    </source>
</evidence>
<dbReference type="GO" id="GO:0004748">
    <property type="term" value="F:ribonucleoside-diphosphate reductase activity, thioredoxin disulfide as acceptor"/>
    <property type="evidence" value="ECO:0007669"/>
    <property type="project" value="TreeGrafter"/>
</dbReference>
<dbReference type="Pfam" id="PF13597">
    <property type="entry name" value="NRDD"/>
    <property type="match status" value="1"/>
</dbReference>